<dbReference type="RefSeq" id="WP_114498115.1">
    <property type="nucleotide sequence ID" value="NZ_QPJW01000010.1"/>
</dbReference>
<protein>
    <submittedName>
        <fullName evidence="3">Uncharacterized protein (TIGR00369 family)</fullName>
    </submittedName>
</protein>
<evidence type="ECO:0000256" key="1">
    <source>
        <dbReference type="ARBA" id="ARBA00022801"/>
    </source>
</evidence>
<dbReference type="Pfam" id="PF03061">
    <property type="entry name" value="4HBT"/>
    <property type="match status" value="1"/>
</dbReference>
<keyword evidence="1" id="KW-0378">Hydrolase</keyword>
<proteinExistence type="predicted"/>
<dbReference type="InterPro" id="IPR003736">
    <property type="entry name" value="PAAI_dom"/>
</dbReference>
<dbReference type="SUPFAM" id="SSF54637">
    <property type="entry name" value="Thioesterase/thiol ester dehydrase-isomerase"/>
    <property type="match status" value="1"/>
</dbReference>
<comment type="caution">
    <text evidence="3">The sequence shown here is derived from an EMBL/GenBank/DDBJ whole genome shotgun (WGS) entry which is preliminary data.</text>
</comment>
<dbReference type="AlphaFoldDB" id="A0A369B633"/>
<evidence type="ECO:0000313" key="4">
    <source>
        <dbReference type="Proteomes" id="UP000253090"/>
    </source>
</evidence>
<accession>A0A369B633</accession>
<organism evidence="3 4">
    <name type="scientific">Fontibacillus phaseoli</name>
    <dbReference type="NCBI Taxonomy" id="1416533"/>
    <lineage>
        <taxon>Bacteria</taxon>
        <taxon>Bacillati</taxon>
        <taxon>Bacillota</taxon>
        <taxon>Bacilli</taxon>
        <taxon>Bacillales</taxon>
        <taxon>Paenibacillaceae</taxon>
        <taxon>Fontibacillus</taxon>
    </lineage>
</organism>
<reference evidence="3 4" key="1">
    <citation type="submission" date="2018-07" db="EMBL/GenBank/DDBJ databases">
        <title>Genomic Encyclopedia of Type Strains, Phase III (KMG-III): the genomes of soil and plant-associated and newly described type strains.</title>
        <authorList>
            <person name="Whitman W."/>
        </authorList>
    </citation>
    <scope>NUCLEOTIDE SEQUENCE [LARGE SCALE GENOMIC DNA]</scope>
    <source>
        <strain evidence="3 4">CECT 8333</strain>
    </source>
</reference>
<dbReference type="PANTHER" id="PTHR43240">
    <property type="entry name" value="1,4-DIHYDROXY-2-NAPHTHOYL-COA THIOESTERASE 1"/>
    <property type="match status" value="1"/>
</dbReference>
<gene>
    <name evidence="3" type="ORF">DFP94_11030</name>
</gene>
<feature type="domain" description="Thioesterase" evidence="2">
    <location>
        <begin position="54"/>
        <end position="129"/>
    </location>
</feature>
<name>A0A369B633_9BACL</name>
<evidence type="ECO:0000259" key="2">
    <source>
        <dbReference type="Pfam" id="PF03061"/>
    </source>
</evidence>
<dbReference type="InterPro" id="IPR006683">
    <property type="entry name" value="Thioestr_dom"/>
</dbReference>
<dbReference type="NCBIfam" id="TIGR00369">
    <property type="entry name" value="unchar_dom_1"/>
    <property type="match status" value="1"/>
</dbReference>
<evidence type="ECO:0000313" key="3">
    <source>
        <dbReference type="EMBL" id="RCX16970.1"/>
    </source>
</evidence>
<dbReference type="Proteomes" id="UP000253090">
    <property type="component" value="Unassembled WGS sequence"/>
</dbReference>
<sequence>METNSFKMHPKWEQWNEAAKGTFWDVLGCTIESVSDRQVVVSLEIQPLHLNLIGILHGGVHATIIDSAMGLLAMIAKPEASVVTTNLNLNYVTKASQGRLLVTAELVHLSHKSITAQAFARLEDGTLCAFGTGTFRVL</sequence>
<dbReference type="EMBL" id="QPJW01000010">
    <property type="protein sequence ID" value="RCX16970.1"/>
    <property type="molecule type" value="Genomic_DNA"/>
</dbReference>
<dbReference type="GO" id="GO:0016289">
    <property type="term" value="F:acyl-CoA hydrolase activity"/>
    <property type="evidence" value="ECO:0007669"/>
    <property type="project" value="UniProtKB-ARBA"/>
</dbReference>
<dbReference type="Gene3D" id="3.10.129.10">
    <property type="entry name" value="Hotdog Thioesterase"/>
    <property type="match status" value="1"/>
</dbReference>
<dbReference type="InterPro" id="IPR029069">
    <property type="entry name" value="HotDog_dom_sf"/>
</dbReference>
<dbReference type="OrthoDB" id="2139465at2"/>
<dbReference type="CDD" id="cd03443">
    <property type="entry name" value="PaaI_thioesterase"/>
    <property type="match status" value="1"/>
</dbReference>
<keyword evidence="4" id="KW-1185">Reference proteome</keyword>